<keyword evidence="4" id="KW-1185">Reference proteome</keyword>
<keyword evidence="2" id="KW-0812">Transmembrane</keyword>
<dbReference type="OrthoDB" id="3856093at2759"/>
<accession>U1HH87</accession>
<keyword evidence="2" id="KW-1133">Transmembrane helix</keyword>
<dbReference type="EMBL" id="KE721402">
    <property type="protein sequence ID" value="ERF69530.1"/>
    <property type="molecule type" value="Genomic_DNA"/>
</dbReference>
<feature type="transmembrane region" description="Helical" evidence="2">
    <location>
        <begin position="155"/>
        <end position="175"/>
    </location>
</feature>
<sequence length="178" mass="19806">MASTNDALWFLQPFQIFSTLGAAVNFGGSVLQSPLIMPMLQMPEVPVKYAGQQTAYLLHHSEHIFPPLNAACTLSNLITTIIAFLNRNSHSVASAKLPYLYMATAANIATTAYALLIMVPMNRKQTAIAEKLKDRENENEEKELRRLQNRWQRRNYGRAMIMIAGSVAGMMGLLAQHA</sequence>
<evidence type="ECO:0000256" key="1">
    <source>
        <dbReference type="SAM" id="Coils"/>
    </source>
</evidence>
<evidence type="ECO:0000256" key="2">
    <source>
        <dbReference type="SAM" id="Phobius"/>
    </source>
</evidence>
<dbReference type="GeneID" id="19236914"/>
<feature type="coiled-coil region" evidence="1">
    <location>
        <begin position="121"/>
        <end position="150"/>
    </location>
</feature>
<evidence type="ECO:0008006" key="5">
    <source>
        <dbReference type="Google" id="ProtNLM"/>
    </source>
</evidence>
<proteinExistence type="predicted"/>
<evidence type="ECO:0000313" key="3">
    <source>
        <dbReference type="EMBL" id="ERF69530.1"/>
    </source>
</evidence>
<name>U1HH87_ENDPU</name>
<dbReference type="OMA" id="RNNGMRK"/>
<keyword evidence="2" id="KW-0472">Membrane</keyword>
<dbReference type="Proteomes" id="UP000019373">
    <property type="component" value="Unassembled WGS sequence"/>
</dbReference>
<dbReference type="HOGENOM" id="CLU_127193_0_0_1"/>
<gene>
    <name evidence="3" type="ORF">EPUS_01859</name>
</gene>
<dbReference type="Pfam" id="PF08592">
    <property type="entry name" value="Anthrone_oxy"/>
    <property type="match status" value="1"/>
</dbReference>
<evidence type="ECO:0000313" key="4">
    <source>
        <dbReference type="Proteomes" id="UP000019373"/>
    </source>
</evidence>
<dbReference type="RefSeq" id="XP_007804787.1">
    <property type="nucleotide sequence ID" value="XM_007806596.1"/>
</dbReference>
<keyword evidence="1" id="KW-0175">Coiled coil</keyword>
<dbReference type="InterPro" id="IPR013901">
    <property type="entry name" value="Anthrone_oxy"/>
</dbReference>
<protein>
    <recommendedName>
        <fullName evidence="5">DUF1772-domain-containing protein</fullName>
    </recommendedName>
</protein>
<dbReference type="AlphaFoldDB" id="U1HH87"/>
<feature type="transmembrane region" description="Helical" evidence="2">
    <location>
        <begin position="98"/>
        <end position="119"/>
    </location>
</feature>
<reference evidence="4" key="1">
    <citation type="journal article" date="2014" name="BMC Genomics">
        <title>Genome characteristics reveal the impact of lichenization on lichen-forming fungus Endocarpon pusillum Hedwig (Verrucariales, Ascomycota).</title>
        <authorList>
            <person name="Wang Y.-Y."/>
            <person name="Liu B."/>
            <person name="Zhang X.-Y."/>
            <person name="Zhou Q.-M."/>
            <person name="Zhang T."/>
            <person name="Li H."/>
            <person name="Yu Y.-F."/>
            <person name="Zhang X.-L."/>
            <person name="Hao X.-Y."/>
            <person name="Wang M."/>
            <person name="Wang L."/>
            <person name="Wei J.-C."/>
        </authorList>
    </citation>
    <scope>NUCLEOTIDE SEQUENCE [LARGE SCALE GENOMIC DNA]</scope>
    <source>
        <strain evidence="4">Z07020 / HMAS-L-300199</strain>
    </source>
</reference>
<organism evidence="3 4">
    <name type="scientific">Endocarpon pusillum (strain Z07020 / HMAS-L-300199)</name>
    <name type="common">Lichen-forming fungus</name>
    <dbReference type="NCBI Taxonomy" id="1263415"/>
    <lineage>
        <taxon>Eukaryota</taxon>
        <taxon>Fungi</taxon>
        <taxon>Dikarya</taxon>
        <taxon>Ascomycota</taxon>
        <taxon>Pezizomycotina</taxon>
        <taxon>Eurotiomycetes</taxon>
        <taxon>Chaetothyriomycetidae</taxon>
        <taxon>Verrucariales</taxon>
        <taxon>Verrucariaceae</taxon>
        <taxon>Endocarpon</taxon>
    </lineage>
</organism>